<keyword evidence="2" id="KW-1185">Reference proteome</keyword>
<dbReference type="Proteomes" id="UP000343317">
    <property type="component" value="Unassembled WGS sequence"/>
</dbReference>
<dbReference type="InterPro" id="IPR003477">
    <property type="entry name" value="PemK-like"/>
</dbReference>
<name>A0A5E4SFT4_9BURK</name>
<sequence length="116" mass="12316">MVRRARFDRGDIVRVSLNPTIGHEQQGDFRPVLVLSPASLNALGVVLVAPITQGGEFARFAGFAVPLSGAGTQTQGVALVNMVRTLDLEARGAKKIGRAPVEVVEDALARLQTILD</sequence>
<dbReference type="InterPro" id="IPR011067">
    <property type="entry name" value="Plasmid_toxin/cell-grow_inhib"/>
</dbReference>
<gene>
    <name evidence="1" type="ORF">PHO31112_00737</name>
</gene>
<evidence type="ECO:0000313" key="2">
    <source>
        <dbReference type="Proteomes" id="UP000343317"/>
    </source>
</evidence>
<dbReference type="EMBL" id="CABPSM010000002">
    <property type="protein sequence ID" value="VVD74031.1"/>
    <property type="molecule type" value="Genomic_DNA"/>
</dbReference>
<accession>A0A5E4SFT4</accession>
<organism evidence="1 2">
    <name type="scientific">Pandoraea horticolens</name>
    <dbReference type="NCBI Taxonomy" id="2508298"/>
    <lineage>
        <taxon>Bacteria</taxon>
        <taxon>Pseudomonadati</taxon>
        <taxon>Pseudomonadota</taxon>
        <taxon>Betaproteobacteria</taxon>
        <taxon>Burkholderiales</taxon>
        <taxon>Burkholderiaceae</taxon>
        <taxon>Pandoraea</taxon>
    </lineage>
</organism>
<reference evidence="1 2" key="1">
    <citation type="submission" date="2019-08" db="EMBL/GenBank/DDBJ databases">
        <authorList>
            <person name="Peeters C."/>
        </authorList>
    </citation>
    <scope>NUCLEOTIDE SEQUENCE [LARGE SCALE GENOMIC DNA]</scope>
    <source>
        <strain evidence="1 2">LMG 31112</strain>
    </source>
</reference>
<dbReference type="PANTHER" id="PTHR33988">
    <property type="entry name" value="ENDORIBONUCLEASE MAZF-RELATED"/>
    <property type="match status" value="1"/>
</dbReference>
<evidence type="ECO:0000313" key="1">
    <source>
        <dbReference type="EMBL" id="VVD74031.1"/>
    </source>
</evidence>
<dbReference type="SUPFAM" id="SSF50118">
    <property type="entry name" value="Cell growth inhibitor/plasmid maintenance toxic component"/>
    <property type="match status" value="1"/>
</dbReference>
<dbReference type="GO" id="GO:0004521">
    <property type="term" value="F:RNA endonuclease activity"/>
    <property type="evidence" value="ECO:0007669"/>
    <property type="project" value="TreeGrafter"/>
</dbReference>
<dbReference type="GO" id="GO:0016075">
    <property type="term" value="P:rRNA catabolic process"/>
    <property type="evidence" value="ECO:0007669"/>
    <property type="project" value="TreeGrafter"/>
</dbReference>
<dbReference type="GO" id="GO:0006402">
    <property type="term" value="P:mRNA catabolic process"/>
    <property type="evidence" value="ECO:0007669"/>
    <property type="project" value="TreeGrafter"/>
</dbReference>
<dbReference type="PANTHER" id="PTHR33988:SF3">
    <property type="entry name" value="ENDORIBONUCLEASE TOXIN CHPB-RELATED"/>
    <property type="match status" value="1"/>
</dbReference>
<protein>
    <submittedName>
        <fullName evidence="1">Toxin ChpB</fullName>
    </submittedName>
</protein>
<dbReference type="AlphaFoldDB" id="A0A5E4SFT4"/>
<dbReference type="Pfam" id="PF02452">
    <property type="entry name" value="PemK_toxin"/>
    <property type="match status" value="1"/>
</dbReference>
<dbReference type="NCBIfam" id="NF007320">
    <property type="entry name" value="PRK09812.1"/>
    <property type="match status" value="1"/>
</dbReference>
<dbReference type="GO" id="GO:0003677">
    <property type="term" value="F:DNA binding"/>
    <property type="evidence" value="ECO:0007669"/>
    <property type="project" value="InterPro"/>
</dbReference>
<dbReference type="Gene3D" id="2.30.30.110">
    <property type="match status" value="1"/>
</dbReference>
<proteinExistence type="predicted"/>
<dbReference type="RefSeq" id="WP_150619284.1">
    <property type="nucleotide sequence ID" value="NZ_CABPSM010000002.1"/>
</dbReference>